<reference evidence="1 2" key="1">
    <citation type="submission" date="2017-03" db="EMBL/GenBank/DDBJ databases">
        <title>Lifting the veil on microbial sulfur biogeochemistry in mining wastewaters.</title>
        <authorList>
            <person name="Kantor R.S."/>
            <person name="Colenbrander Nelson T."/>
            <person name="Marshall S."/>
            <person name="Bennett D."/>
            <person name="Apte S."/>
            <person name="Camacho D."/>
            <person name="Thomas B.C."/>
            <person name="Warren L.A."/>
            <person name="Banfield J.F."/>
        </authorList>
    </citation>
    <scope>NUCLEOTIDE SEQUENCE [LARGE SCALE GENOMIC DNA]</scope>
    <source>
        <strain evidence="1">32-68-21</strain>
    </source>
</reference>
<dbReference type="AlphaFoldDB" id="A0A258HQJ6"/>
<dbReference type="Proteomes" id="UP000216147">
    <property type="component" value="Unassembled WGS sequence"/>
</dbReference>
<comment type="caution">
    <text evidence="1">The sequence shown here is derived from an EMBL/GenBank/DDBJ whole genome shotgun (WGS) entry which is preliminary data.</text>
</comment>
<organism evidence="1 2">
    <name type="scientific">Brevundimonas subvibrioides</name>
    <dbReference type="NCBI Taxonomy" id="74313"/>
    <lineage>
        <taxon>Bacteria</taxon>
        <taxon>Pseudomonadati</taxon>
        <taxon>Pseudomonadota</taxon>
        <taxon>Alphaproteobacteria</taxon>
        <taxon>Caulobacterales</taxon>
        <taxon>Caulobacteraceae</taxon>
        <taxon>Brevundimonas</taxon>
    </lineage>
</organism>
<evidence type="ECO:0008006" key="3">
    <source>
        <dbReference type="Google" id="ProtNLM"/>
    </source>
</evidence>
<dbReference type="EMBL" id="NCEQ01000002">
    <property type="protein sequence ID" value="OYX58642.1"/>
    <property type="molecule type" value="Genomic_DNA"/>
</dbReference>
<protein>
    <recommendedName>
        <fullName evidence="3">DUF2188 domain-containing protein</fullName>
    </recommendedName>
</protein>
<name>A0A258HQJ6_9CAUL</name>
<evidence type="ECO:0000313" key="1">
    <source>
        <dbReference type="EMBL" id="OYX58642.1"/>
    </source>
</evidence>
<sequence>MTGEVVELFVLRNGDRWTVMADGISRGSFDYQVDAEEAAIRLARGAQAKGCRSGVMSPDRGSQMRRVWPI</sequence>
<accession>A0A258HQJ6</accession>
<proteinExistence type="predicted"/>
<gene>
    <name evidence="1" type="ORF">B7Y86_02870</name>
</gene>
<evidence type="ECO:0000313" key="2">
    <source>
        <dbReference type="Proteomes" id="UP000216147"/>
    </source>
</evidence>